<accession>A0A4R2NTN9</accession>
<dbReference type="EMBL" id="SLXM01000005">
    <property type="protein sequence ID" value="TCP24828.1"/>
    <property type="molecule type" value="Genomic_DNA"/>
</dbReference>
<comment type="caution">
    <text evidence="1">The sequence shown here is derived from an EMBL/GenBank/DDBJ whole genome shotgun (WGS) entry which is preliminary data.</text>
</comment>
<proteinExistence type="predicted"/>
<dbReference type="RefSeq" id="WP_132794870.1">
    <property type="nucleotide sequence ID" value="NZ_SLXM01000005.1"/>
</dbReference>
<evidence type="ECO:0000313" key="2">
    <source>
        <dbReference type="Proteomes" id="UP000294564"/>
    </source>
</evidence>
<sequence>MKNIITLLILTFISTSFGQNIKKPELIGKWTTKNITIDFKDAKPKSQKVIEGLKKGFLNSEFDFKENGKFYLKLPNDRAAFMEELASLNDKNWKLKNNQIKLGTDENNFNLMFIKIKKINGKVFFVIPGMKLEMVKG</sequence>
<protein>
    <recommendedName>
        <fullName evidence="3">Lipocalin-like protein</fullName>
    </recommendedName>
</protein>
<name>A0A4R2NTN9_9FLAO</name>
<dbReference type="AlphaFoldDB" id="A0A4R2NTN9"/>
<keyword evidence="2" id="KW-1185">Reference proteome</keyword>
<evidence type="ECO:0008006" key="3">
    <source>
        <dbReference type="Google" id="ProtNLM"/>
    </source>
</evidence>
<reference evidence="1 2" key="1">
    <citation type="submission" date="2019-03" db="EMBL/GenBank/DDBJ databases">
        <title>Genomic Encyclopedia of Type Strains, Phase IV (KMG-IV): sequencing the most valuable type-strain genomes for metagenomic binning, comparative biology and taxonomic classification.</title>
        <authorList>
            <person name="Goeker M."/>
        </authorList>
    </citation>
    <scope>NUCLEOTIDE SEQUENCE [LARGE SCALE GENOMIC DNA]</scope>
    <source>
        <strain evidence="1 2">DSM 14836</strain>
    </source>
</reference>
<organism evidence="1 2">
    <name type="scientific">Tenacibaculum skagerrakense</name>
    <dbReference type="NCBI Taxonomy" id="186571"/>
    <lineage>
        <taxon>Bacteria</taxon>
        <taxon>Pseudomonadati</taxon>
        <taxon>Bacteroidota</taxon>
        <taxon>Flavobacteriia</taxon>
        <taxon>Flavobacteriales</taxon>
        <taxon>Flavobacteriaceae</taxon>
        <taxon>Tenacibaculum</taxon>
    </lineage>
</organism>
<dbReference type="OrthoDB" id="1162253at2"/>
<evidence type="ECO:0000313" key="1">
    <source>
        <dbReference type="EMBL" id="TCP24828.1"/>
    </source>
</evidence>
<gene>
    <name evidence="1" type="ORF">EV195_105259</name>
</gene>
<dbReference type="Proteomes" id="UP000294564">
    <property type="component" value="Unassembled WGS sequence"/>
</dbReference>